<keyword evidence="2" id="KW-1185">Reference proteome</keyword>
<accession>A0ABX1SE44</accession>
<protein>
    <recommendedName>
        <fullName evidence="3">SAV-6107-like HEPN domain-containing protein</fullName>
    </recommendedName>
</protein>
<name>A0ABX1SE44_9PSEU</name>
<proteinExistence type="predicted"/>
<organism evidence="1 2">
    <name type="scientific">Pseudonocardia acidicola</name>
    <dbReference type="NCBI Taxonomy" id="2724939"/>
    <lineage>
        <taxon>Bacteria</taxon>
        <taxon>Bacillati</taxon>
        <taxon>Actinomycetota</taxon>
        <taxon>Actinomycetes</taxon>
        <taxon>Pseudonocardiales</taxon>
        <taxon>Pseudonocardiaceae</taxon>
        <taxon>Pseudonocardia</taxon>
    </lineage>
</organism>
<dbReference type="EMBL" id="JAAXLA010000025">
    <property type="protein sequence ID" value="NMH98626.1"/>
    <property type="molecule type" value="Genomic_DNA"/>
</dbReference>
<sequence length="127" mass="14249">MSHDAYRRLAVADRILKQPELVEDGVWPRTCTWLIRLALEHGLDDFWATHNPDVGAVTSRRAQLLALSRTVDADVGRRGTELWHALSRAAHHHAYELAPTGAELRTWHSEVLALTDALHPHARTSAP</sequence>
<evidence type="ECO:0000313" key="2">
    <source>
        <dbReference type="Proteomes" id="UP000820669"/>
    </source>
</evidence>
<comment type="caution">
    <text evidence="1">The sequence shown here is derived from an EMBL/GenBank/DDBJ whole genome shotgun (WGS) entry which is preliminary data.</text>
</comment>
<dbReference type="RefSeq" id="WP_169382074.1">
    <property type="nucleotide sequence ID" value="NZ_JAAXLA010000025.1"/>
</dbReference>
<gene>
    <name evidence="1" type="ORF">HF526_15110</name>
</gene>
<evidence type="ECO:0008006" key="3">
    <source>
        <dbReference type="Google" id="ProtNLM"/>
    </source>
</evidence>
<evidence type="ECO:0000313" key="1">
    <source>
        <dbReference type="EMBL" id="NMH98626.1"/>
    </source>
</evidence>
<reference evidence="1 2" key="1">
    <citation type="submission" date="2020-04" db="EMBL/GenBank/DDBJ databases">
        <authorList>
            <person name="Klaysubun C."/>
            <person name="Duangmal K."/>
            <person name="Lipun K."/>
        </authorList>
    </citation>
    <scope>NUCLEOTIDE SEQUENCE [LARGE SCALE GENOMIC DNA]</scope>
    <source>
        <strain evidence="1 2">K10HN5</strain>
    </source>
</reference>
<dbReference type="Proteomes" id="UP000820669">
    <property type="component" value="Unassembled WGS sequence"/>
</dbReference>